<comment type="caution">
    <text evidence="4">The sequence shown here is derived from an EMBL/GenBank/DDBJ whole genome shotgun (WGS) entry which is preliminary data.</text>
</comment>
<reference evidence="4 5" key="2">
    <citation type="journal article" date="2021" name="Curr. Genet.">
        <title>Genetic response to nitrogen starvation in the aggressive Eucalyptus foliar pathogen Teratosphaeria destructans.</title>
        <authorList>
            <person name="Havenga M."/>
            <person name="Wingfield B.D."/>
            <person name="Wingfield M.J."/>
            <person name="Dreyer L.L."/>
            <person name="Roets F."/>
            <person name="Aylward J."/>
        </authorList>
    </citation>
    <scope>NUCLEOTIDE SEQUENCE [LARGE SCALE GENOMIC DNA]</scope>
    <source>
        <strain evidence="4">CMW44962</strain>
    </source>
</reference>
<organism evidence="4 5">
    <name type="scientific">Teratosphaeria destructans</name>
    <dbReference type="NCBI Taxonomy" id="418781"/>
    <lineage>
        <taxon>Eukaryota</taxon>
        <taxon>Fungi</taxon>
        <taxon>Dikarya</taxon>
        <taxon>Ascomycota</taxon>
        <taxon>Pezizomycotina</taxon>
        <taxon>Dothideomycetes</taxon>
        <taxon>Dothideomycetidae</taxon>
        <taxon>Mycosphaerellales</taxon>
        <taxon>Teratosphaeriaceae</taxon>
        <taxon>Teratosphaeria</taxon>
    </lineage>
</organism>
<dbReference type="SMART" id="SM00320">
    <property type="entry name" value="WD40"/>
    <property type="match status" value="4"/>
</dbReference>
<evidence type="ECO:0000256" key="3">
    <source>
        <dbReference type="PROSITE-ProRule" id="PRU00221"/>
    </source>
</evidence>
<dbReference type="SUPFAM" id="SSF50978">
    <property type="entry name" value="WD40 repeat-like"/>
    <property type="match status" value="1"/>
</dbReference>
<gene>
    <name evidence="4" type="ORF">Tdes44962_MAKER06800</name>
</gene>
<feature type="repeat" description="WD" evidence="3">
    <location>
        <begin position="266"/>
        <end position="300"/>
    </location>
</feature>
<name>A0A9W7T159_9PEZI</name>
<proteinExistence type="predicted"/>
<reference evidence="4 5" key="1">
    <citation type="journal article" date="2018" name="IMA Fungus">
        <title>IMA Genome-F 10: Nine draft genome sequences of Claviceps purpurea s.lat., including C. arundinis, C. humidiphila, and C. cf. spartinae, pseudomolecules for the pitch canker pathogen Fusarium circinatum, draft genome of Davidsoniella eucalypti, Grosmannia galeiformis, Quambalaria eucalypti, and Teratosphaeria destructans.</title>
        <authorList>
            <person name="Wingfield B.D."/>
            <person name="Liu M."/>
            <person name="Nguyen H.D."/>
            <person name="Lane F.A."/>
            <person name="Morgan S.W."/>
            <person name="De Vos L."/>
            <person name="Wilken P.M."/>
            <person name="Duong T.A."/>
            <person name="Aylward J."/>
            <person name="Coetzee M.P."/>
            <person name="Dadej K."/>
            <person name="De Beer Z.W."/>
            <person name="Findlay W."/>
            <person name="Havenga M."/>
            <person name="Kolarik M."/>
            <person name="Menzies J.G."/>
            <person name="Naidoo K."/>
            <person name="Pochopski O."/>
            <person name="Shoukouhi P."/>
            <person name="Santana Q.C."/>
            <person name="Seifert K.A."/>
            <person name="Soal N."/>
            <person name="Steenkamp E.T."/>
            <person name="Tatham C.T."/>
            <person name="van der Nest M.A."/>
            <person name="Wingfield M.J."/>
        </authorList>
    </citation>
    <scope>NUCLEOTIDE SEQUENCE [LARGE SCALE GENOMIC DNA]</scope>
    <source>
        <strain evidence="4">CMW44962</strain>
    </source>
</reference>
<dbReference type="Proteomes" id="UP001138500">
    <property type="component" value="Unassembled WGS sequence"/>
</dbReference>
<keyword evidence="1 3" id="KW-0853">WD repeat</keyword>
<dbReference type="AlphaFoldDB" id="A0A9W7T159"/>
<evidence type="ECO:0000313" key="5">
    <source>
        <dbReference type="Proteomes" id="UP001138500"/>
    </source>
</evidence>
<evidence type="ECO:0000313" key="4">
    <source>
        <dbReference type="EMBL" id="KAH9845156.1"/>
    </source>
</evidence>
<dbReference type="Pfam" id="PF00400">
    <property type="entry name" value="WD40"/>
    <property type="match status" value="3"/>
</dbReference>
<dbReference type="InterPro" id="IPR001680">
    <property type="entry name" value="WD40_rpt"/>
</dbReference>
<dbReference type="InterPro" id="IPR015943">
    <property type="entry name" value="WD40/YVTN_repeat-like_dom_sf"/>
</dbReference>
<evidence type="ECO:0000256" key="1">
    <source>
        <dbReference type="ARBA" id="ARBA00022574"/>
    </source>
</evidence>
<evidence type="ECO:0000256" key="2">
    <source>
        <dbReference type="ARBA" id="ARBA00022737"/>
    </source>
</evidence>
<dbReference type="InterPro" id="IPR036322">
    <property type="entry name" value="WD40_repeat_dom_sf"/>
</dbReference>
<accession>A0A9W7T159</accession>
<sequence>MSGYVELPDGPSDVISSLAFSHSTGKLAVGSWDRTLSFYEQQGDSFVRETGIQARAPVLDVCWDEDEPSRVYFVGLDYDVRSVDTSSADGEQTVLSTHGGASNKVAYSKEEKIVLSTSWDGTMHVHDPKEGRHTRIRLAAKPFALALSNNRCVVAMAERKVSVYDLHALRMLLEQAGTTTSDAEVMTVEPWQSRESSLKFMTRSIACMPDGTGFAASSIEGRVGVEWFAEEEQKKTYAFKCHRQTEKITPSEGEGGVQEVDIVYPVNALAFHPIHGTFATGGGDGVVAFWDAQTKRRIKQFPKLQASVAALEFSPDGRTMAVAMSPGFEDGKEDEEVDTSACKVYIRALGENEAKGKEAKK</sequence>
<dbReference type="PANTHER" id="PTHR10971">
    <property type="entry name" value="MRNA EXPORT FACTOR AND BUB3"/>
    <property type="match status" value="1"/>
</dbReference>
<protein>
    <submittedName>
        <fullName evidence="4">WD domain, G-beta repeat</fullName>
    </submittedName>
</protein>
<keyword evidence="2" id="KW-0677">Repeat</keyword>
<dbReference type="OrthoDB" id="10262475at2759"/>
<keyword evidence="5" id="KW-1185">Reference proteome</keyword>
<dbReference type="Gene3D" id="2.130.10.10">
    <property type="entry name" value="YVTN repeat-like/Quinoprotein amine dehydrogenase"/>
    <property type="match status" value="1"/>
</dbReference>
<dbReference type="PROSITE" id="PS50082">
    <property type="entry name" value="WD_REPEATS_2"/>
    <property type="match status" value="1"/>
</dbReference>
<dbReference type="EMBL" id="RIBY02000125">
    <property type="protein sequence ID" value="KAH9845156.1"/>
    <property type="molecule type" value="Genomic_DNA"/>
</dbReference>